<dbReference type="EMBL" id="NOXS01000022">
    <property type="protein sequence ID" value="OYQ21442.1"/>
    <property type="molecule type" value="Genomic_DNA"/>
</dbReference>
<feature type="transmembrane region" description="Helical" evidence="8">
    <location>
        <begin position="12"/>
        <end position="29"/>
    </location>
</feature>
<dbReference type="Proteomes" id="UP000216361">
    <property type="component" value="Unassembled WGS sequence"/>
</dbReference>
<evidence type="ECO:0000256" key="2">
    <source>
        <dbReference type="ARBA" id="ARBA00022448"/>
    </source>
</evidence>
<sequence length="1039" mass="112296">MNLSELCIRRPVMTVLLMAALCIMGVAGYKQMPVAALPKVDFPTIVVTASLPGASPETMGASVATPLEREFSNISGITSITSTSTLGNTQVVLEFDLNRNIDAAALDVQSALSVATRRLPREIPNPPSFRKVNPADDPILFVAVSSSVLPLSQVHDYAETLMAQRLSTLTGVSQVNIFGGQKYAVRVQVNPQLMASLGISIDDVQRTLVSSTSTTPVGSLNGDKQTLILKTSGQPETAKDFGPLIVTYRNGAPVRLSDIATIIDSVQNDRVASWYNGTRSITLAIQRQPGANTIEVVDAVKALIPVFRAQIPPSVNISVLNDRSISIRDSIADVQFTFVLTVGLVVLTIFLFLRKISATLIPSLALPMSIIGTFGGMYLCGFSLNNISLMALTLAVGFVVDDAIVMLENIVRYTEKGLSPMEASLKGSREIGFTIISITLSLISVFIPVLFMGGVVGRVFFEFAVTISMAILVSGFVSLTLTPMMCSRLLRPHHGEERENLFGRILEGGFMAMQRGYDVTLRAVLRYKFATLLFTIALTLYTAHEFRQMPRGFFPEEDNSLLTIFTEANQDTAFPAMAEKQQQLAAIVAADPDVVTVNSVAGGFGSRGGNTGQMFVEIKPKDQRTVREIKTIANRLRTKMQAVPGINAFVNPVQNLRIGGRQSNLAYQYTLQGVDTTELFAWAPRLEGELRRIQGVQDVSSDLRIRSPQAMIDIDRDKAATLGVSIDTLRTTLYSYFGTRQASTIFTPVNDYAVILEADPKFQSSMNGLNAVYVRAANGTLIPLETFASVNRSVGPLSVNHQGQLASVTLSFSLSEGVPLGQVVAAIKDMEHRLGLPVTISSAFQGSAKVFEDAERGQGMLLLVAVLAVYIILGVLYESFIHPITILSGLPSAALGALLTLQAFGMDLSVIAIIGIIMLIGIVKKNAIMMIDFALERKREGETDAEKSIYEACVIRFRPIMMTTFAAIMGVLPIAVGHGAGAELRQPLGVSVVGGLLVSQLLTLYITPVVYVYFEKLSEWLSRKPSVPTEPVPPPAPAE</sequence>
<dbReference type="InterPro" id="IPR027463">
    <property type="entry name" value="AcrB_DN_DC_subdom"/>
</dbReference>
<dbReference type="InterPro" id="IPR001036">
    <property type="entry name" value="Acrflvin-R"/>
</dbReference>
<feature type="transmembrane region" description="Helical" evidence="8">
    <location>
        <begin position="859"/>
        <end position="877"/>
    </location>
</feature>
<dbReference type="SUPFAM" id="SSF82866">
    <property type="entry name" value="Multidrug efflux transporter AcrB transmembrane domain"/>
    <property type="match status" value="2"/>
</dbReference>
<keyword evidence="3" id="KW-1003">Cell membrane</keyword>
<feature type="transmembrane region" description="Helical" evidence="8">
    <location>
        <begin position="897"/>
        <end position="923"/>
    </location>
</feature>
<dbReference type="SUPFAM" id="SSF82714">
    <property type="entry name" value="Multidrug efflux transporter AcrB TolC docking domain, DN and DC subdomains"/>
    <property type="match status" value="2"/>
</dbReference>
<dbReference type="Gene3D" id="3.30.70.1430">
    <property type="entry name" value="Multidrug efflux transporter AcrB pore domain"/>
    <property type="match status" value="2"/>
</dbReference>
<evidence type="ECO:0000256" key="8">
    <source>
        <dbReference type="SAM" id="Phobius"/>
    </source>
</evidence>
<evidence type="ECO:0000256" key="5">
    <source>
        <dbReference type="ARBA" id="ARBA00022692"/>
    </source>
</evidence>
<proteinExistence type="predicted"/>
<evidence type="ECO:0000256" key="3">
    <source>
        <dbReference type="ARBA" id="ARBA00022475"/>
    </source>
</evidence>
<comment type="caution">
    <text evidence="9">The sequence shown here is derived from an EMBL/GenBank/DDBJ whole genome shotgun (WGS) entry which is preliminary data.</text>
</comment>
<accession>A0A255XX01</accession>
<comment type="subcellular location">
    <subcellularLocation>
        <location evidence="1">Cell inner membrane</location>
        <topology evidence="1">Multi-pass membrane protein</topology>
    </subcellularLocation>
</comment>
<dbReference type="Gene3D" id="3.30.70.1320">
    <property type="entry name" value="Multidrug efflux transporter AcrB pore domain like"/>
    <property type="match status" value="1"/>
</dbReference>
<dbReference type="OrthoDB" id="9806532at2"/>
<dbReference type="RefSeq" id="WP_094407246.1">
    <property type="nucleotide sequence ID" value="NZ_BMJZ01000007.1"/>
</dbReference>
<name>A0A255XX01_9PROT</name>
<evidence type="ECO:0000256" key="4">
    <source>
        <dbReference type="ARBA" id="ARBA00022519"/>
    </source>
</evidence>
<dbReference type="FunFam" id="1.20.1640.10:FF:000001">
    <property type="entry name" value="Efflux pump membrane transporter"/>
    <property type="match status" value="1"/>
</dbReference>
<dbReference type="SUPFAM" id="SSF82693">
    <property type="entry name" value="Multidrug efflux transporter AcrB pore domain, PN1, PN2, PC1 and PC2 subdomains"/>
    <property type="match status" value="4"/>
</dbReference>
<dbReference type="GO" id="GO:0042910">
    <property type="term" value="F:xenobiotic transmembrane transporter activity"/>
    <property type="evidence" value="ECO:0007669"/>
    <property type="project" value="TreeGrafter"/>
</dbReference>
<evidence type="ECO:0000256" key="7">
    <source>
        <dbReference type="ARBA" id="ARBA00023136"/>
    </source>
</evidence>
<evidence type="ECO:0000313" key="10">
    <source>
        <dbReference type="Proteomes" id="UP000216361"/>
    </source>
</evidence>
<dbReference type="PRINTS" id="PR00702">
    <property type="entry name" value="ACRIFLAVINRP"/>
</dbReference>
<dbReference type="GO" id="GO:0005886">
    <property type="term" value="C:plasma membrane"/>
    <property type="evidence" value="ECO:0007669"/>
    <property type="project" value="UniProtKB-SubCell"/>
</dbReference>
<protein>
    <submittedName>
        <fullName evidence="9">Acriflavine resistance protein B</fullName>
    </submittedName>
</protein>
<keyword evidence="6 8" id="KW-1133">Transmembrane helix</keyword>
<dbReference type="PANTHER" id="PTHR32063:SF21">
    <property type="entry name" value="MULTIDRUG RESISTANCE PROTEIN MDTB"/>
    <property type="match status" value="1"/>
</dbReference>
<feature type="transmembrane region" description="Helical" evidence="8">
    <location>
        <begin position="334"/>
        <end position="353"/>
    </location>
</feature>
<dbReference type="Pfam" id="PF00873">
    <property type="entry name" value="ACR_tran"/>
    <property type="match status" value="1"/>
</dbReference>
<keyword evidence="4" id="KW-0997">Cell inner membrane</keyword>
<feature type="transmembrane region" description="Helical" evidence="8">
    <location>
        <begin position="390"/>
        <end position="411"/>
    </location>
</feature>
<evidence type="ECO:0000256" key="6">
    <source>
        <dbReference type="ARBA" id="ARBA00022989"/>
    </source>
</evidence>
<dbReference type="Gene3D" id="3.30.70.1440">
    <property type="entry name" value="Multidrug efflux transporter AcrB pore domain"/>
    <property type="match status" value="1"/>
</dbReference>
<dbReference type="Gene3D" id="3.30.2090.10">
    <property type="entry name" value="Multidrug efflux transporter AcrB TolC docking domain, DN and DC subdomains"/>
    <property type="match status" value="2"/>
</dbReference>
<evidence type="ECO:0000256" key="1">
    <source>
        <dbReference type="ARBA" id="ARBA00004429"/>
    </source>
</evidence>
<organism evidence="9 10">
    <name type="scientific">Elstera cyanobacteriorum</name>
    <dbReference type="NCBI Taxonomy" id="2022747"/>
    <lineage>
        <taxon>Bacteria</taxon>
        <taxon>Pseudomonadati</taxon>
        <taxon>Pseudomonadota</taxon>
        <taxon>Alphaproteobacteria</taxon>
        <taxon>Rhodospirillales</taxon>
        <taxon>Rhodospirillaceae</taxon>
        <taxon>Elstera</taxon>
    </lineage>
</organism>
<feature type="transmembrane region" description="Helical" evidence="8">
    <location>
        <begin position="988"/>
        <end position="1014"/>
    </location>
</feature>
<dbReference type="AlphaFoldDB" id="A0A255XX01"/>
<feature type="transmembrane region" description="Helical" evidence="8">
    <location>
        <begin position="957"/>
        <end position="976"/>
    </location>
</feature>
<feature type="transmembrane region" description="Helical" evidence="8">
    <location>
        <begin position="431"/>
        <end position="453"/>
    </location>
</feature>
<keyword evidence="10" id="KW-1185">Reference proteome</keyword>
<feature type="transmembrane region" description="Helical" evidence="8">
    <location>
        <begin position="459"/>
        <end position="481"/>
    </location>
</feature>
<keyword evidence="2" id="KW-0813">Transport</keyword>
<keyword evidence="5 8" id="KW-0812">Transmembrane</keyword>
<keyword evidence="7 8" id="KW-0472">Membrane</keyword>
<feature type="transmembrane region" description="Helical" evidence="8">
    <location>
        <begin position="365"/>
        <end position="384"/>
    </location>
</feature>
<dbReference type="Gene3D" id="1.20.1640.10">
    <property type="entry name" value="Multidrug efflux transporter AcrB transmembrane domain"/>
    <property type="match status" value="2"/>
</dbReference>
<evidence type="ECO:0000313" key="9">
    <source>
        <dbReference type="EMBL" id="OYQ21442.1"/>
    </source>
</evidence>
<reference evidence="9 10" key="1">
    <citation type="submission" date="2017-07" db="EMBL/GenBank/DDBJ databases">
        <title>Elstera cyanobacteriorum sp. nov., a novel bacterium isolated from cyanobacterial aggregates in a eutrophic lake.</title>
        <authorList>
            <person name="Cai H."/>
        </authorList>
    </citation>
    <scope>NUCLEOTIDE SEQUENCE [LARGE SCALE GENOMIC DNA]</scope>
    <source>
        <strain evidence="9 10">TH019</strain>
    </source>
</reference>
<dbReference type="PANTHER" id="PTHR32063">
    <property type="match status" value="1"/>
</dbReference>
<gene>
    <name evidence="9" type="ORF">CHR90_02095</name>
</gene>